<dbReference type="AlphaFoldDB" id="A0A0L6JHJ7"/>
<proteinExistence type="predicted"/>
<sequence>MKMDYSKKLSLGSPVSFVLYPIDEYTGETVTEGSVMLYFPYFCESPIYKPDGSIVFCNFDDGEYKINILSEKYFTEELSVQLPISKYMNLIIRKSLKPSPAYPFQAGATLVRLSVIDRNGYPIIGIPIRCEISNCDFSRAKTARSAIKKGDKDFYVSSITGKISVGDCYLLKMGDEIAEECDIAEQTGDNRYFLVSEPFQNEHSRGSSLIPVIKTRTDQRGML</sequence>
<dbReference type="Proteomes" id="UP000036923">
    <property type="component" value="Unassembled WGS sequence"/>
</dbReference>
<evidence type="ECO:0000313" key="1">
    <source>
        <dbReference type="EMBL" id="KNY25316.1"/>
    </source>
</evidence>
<dbReference type="STRING" id="398512.Bccel_0576"/>
<dbReference type="eggNOG" id="ENOG50334D6">
    <property type="taxonomic scope" value="Bacteria"/>
</dbReference>
<reference evidence="2" key="1">
    <citation type="submission" date="2015-07" db="EMBL/GenBank/DDBJ databases">
        <title>Near-Complete Genome Sequence of the Cellulolytic Bacterium Bacteroides (Pseudobacteroides) cellulosolvens ATCC 35603.</title>
        <authorList>
            <person name="Dassa B."/>
            <person name="Utturkar S.M."/>
            <person name="Klingeman D.M."/>
            <person name="Hurt R.A."/>
            <person name="Keller M."/>
            <person name="Xu J."/>
            <person name="Reddy Y.H.K."/>
            <person name="Borovok I."/>
            <person name="Grinberg I.R."/>
            <person name="Lamed R."/>
            <person name="Zhivin O."/>
            <person name="Bayer E.A."/>
            <person name="Brown S.D."/>
        </authorList>
    </citation>
    <scope>NUCLEOTIDE SEQUENCE [LARGE SCALE GENOMIC DNA]</scope>
    <source>
        <strain evidence="2">DSM 2933</strain>
    </source>
</reference>
<comment type="caution">
    <text evidence="1">The sequence shown here is derived from an EMBL/GenBank/DDBJ whole genome shotgun (WGS) entry which is preliminary data.</text>
</comment>
<dbReference type="EMBL" id="LGTC01000001">
    <property type="protein sequence ID" value="KNY25316.1"/>
    <property type="molecule type" value="Genomic_DNA"/>
</dbReference>
<name>A0A0L6JHJ7_9FIRM</name>
<accession>A0A0L6JHJ7</accession>
<gene>
    <name evidence="1" type="ORF">Bccel_0576</name>
</gene>
<organism evidence="1 2">
    <name type="scientific">Pseudobacteroides cellulosolvens ATCC 35603 = DSM 2933</name>
    <dbReference type="NCBI Taxonomy" id="398512"/>
    <lineage>
        <taxon>Bacteria</taxon>
        <taxon>Bacillati</taxon>
        <taxon>Bacillota</taxon>
        <taxon>Clostridia</taxon>
        <taxon>Eubacteriales</taxon>
        <taxon>Oscillospiraceae</taxon>
        <taxon>Pseudobacteroides</taxon>
    </lineage>
</organism>
<keyword evidence="2" id="KW-1185">Reference proteome</keyword>
<evidence type="ECO:0000313" key="2">
    <source>
        <dbReference type="Proteomes" id="UP000036923"/>
    </source>
</evidence>
<protein>
    <submittedName>
        <fullName evidence="1">Uncharacterized protein</fullName>
    </submittedName>
</protein>